<keyword evidence="1" id="KW-0812">Transmembrane</keyword>
<feature type="transmembrane region" description="Helical" evidence="1">
    <location>
        <begin position="89"/>
        <end position="108"/>
    </location>
</feature>
<reference evidence="2 3" key="1">
    <citation type="journal article" date="2012" name="Extremophiles">
        <title>Thermotomaculum hydrothermale gen. nov., sp. nov., a novel heterotrophic thermophile within the phylum Acidobacteria from a deep-sea hydrothermal vent chimney in the Southern Okinawa Trough.</title>
        <authorList>
            <person name="Izumi H."/>
            <person name="Nunoura T."/>
            <person name="Miyazaki M."/>
            <person name="Mino S."/>
            <person name="Toki T."/>
            <person name="Takai K."/>
            <person name="Sako Y."/>
            <person name="Sawabe T."/>
            <person name="Nakagawa S."/>
        </authorList>
    </citation>
    <scope>NUCLEOTIDE SEQUENCE [LARGE SCALE GENOMIC DNA]</scope>
    <source>
        <strain evidence="2 3">AC55</strain>
    </source>
</reference>
<dbReference type="AlphaFoldDB" id="A0A7R6PNI0"/>
<evidence type="ECO:0000256" key="1">
    <source>
        <dbReference type="SAM" id="Phobius"/>
    </source>
</evidence>
<dbReference type="KEGG" id="thyd:TTHT_0780"/>
<name>A0A7R6PNI0_9BACT</name>
<evidence type="ECO:0008006" key="4">
    <source>
        <dbReference type="Google" id="ProtNLM"/>
    </source>
</evidence>
<keyword evidence="3" id="KW-1185">Reference proteome</keyword>
<evidence type="ECO:0000313" key="2">
    <source>
        <dbReference type="EMBL" id="BBB32346.1"/>
    </source>
</evidence>
<keyword evidence="1" id="KW-0472">Membrane</keyword>
<accession>A0A7R6PNI0</accession>
<dbReference type="RefSeq" id="WP_201328693.1">
    <property type="nucleotide sequence ID" value="NZ_AP017470.1"/>
</dbReference>
<protein>
    <recommendedName>
        <fullName evidence="4">DUF4124 domain-containing protein</fullName>
    </recommendedName>
</protein>
<dbReference type="EMBL" id="AP017470">
    <property type="protein sequence ID" value="BBB32346.1"/>
    <property type="molecule type" value="Genomic_DNA"/>
</dbReference>
<organism evidence="2 3">
    <name type="scientific">Thermotomaculum hydrothermale</name>
    <dbReference type="NCBI Taxonomy" id="981385"/>
    <lineage>
        <taxon>Bacteria</taxon>
        <taxon>Pseudomonadati</taxon>
        <taxon>Acidobacteriota</taxon>
        <taxon>Holophagae</taxon>
        <taxon>Thermotomaculales</taxon>
        <taxon>Thermotomaculaceae</taxon>
        <taxon>Thermotomaculum</taxon>
    </lineage>
</organism>
<feature type="transmembrane region" description="Helical" evidence="1">
    <location>
        <begin position="115"/>
        <end position="136"/>
    </location>
</feature>
<evidence type="ECO:0000313" key="3">
    <source>
        <dbReference type="Proteomes" id="UP000595564"/>
    </source>
</evidence>
<sequence>MKKTIFFLFIIFISFSAFSDVYKYKDEKGRVYFVDSIYQVPLNYRKNMEILPSGKDVNREEKFFADIFLNKDTVVKAGNFYYNFIFSKIKPLLVFWLIVFVIFLILMFKIKDFLWILNLLLLFLILTEGIYLFGVYPAVKRGTIVYSYLTTRFFNKSMSVSERVKKYALENAVAKNPLPLNPYSYYLKTKRLKEFYNKISLEVSIGNKE</sequence>
<keyword evidence="1" id="KW-1133">Transmembrane helix</keyword>
<gene>
    <name evidence="2" type="ORF">TTHT_0780</name>
</gene>
<dbReference type="Proteomes" id="UP000595564">
    <property type="component" value="Chromosome"/>
</dbReference>
<proteinExistence type="predicted"/>